<evidence type="ECO:0000313" key="2">
    <source>
        <dbReference type="Proteomes" id="UP000250053"/>
    </source>
</evidence>
<name>A0A2Z5XVH0_9CAUD</name>
<dbReference type="Proteomes" id="UP000250053">
    <property type="component" value="Segment"/>
</dbReference>
<dbReference type="EMBL" id="AP018486">
    <property type="protein sequence ID" value="BBC53850.1"/>
    <property type="molecule type" value="Genomic_DNA"/>
</dbReference>
<accession>A0A2Z5XVH0</accession>
<keyword evidence="2" id="KW-1185">Reference proteome</keyword>
<evidence type="ECO:0000313" key="1">
    <source>
        <dbReference type="EMBL" id="BBC53850.1"/>
    </source>
</evidence>
<protein>
    <submittedName>
        <fullName evidence="1">Hypotheical protein</fullName>
    </submittedName>
</protein>
<dbReference type="RefSeq" id="YP_010062277.1">
    <property type="nucleotide sequence ID" value="NC_054792.1"/>
</dbReference>
<sequence length="128" mass="14873">MTIYVRTHDYGLQEFPTANDWRTEFDGLDKGPRLWVGDDESDLAVAEFAPGTWAYVYEKTTVESEEPRQWDSLYYTDFNATVTDRDGDTYKHDGLNWCWYPRASPDKIENASLRDWDGNAPFTEVLDA</sequence>
<dbReference type="KEGG" id="vg:64871938"/>
<dbReference type="GeneID" id="64871938"/>
<proteinExistence type="predicted"/>
<organism evidence="1 2">
    <name type="scientific">Mycobacterium phage PP</name>
    <dbReference type="NCBI Taxonomy" id="2077134"/>
    <lineage>
        <taxon>Viruses</taxon>
        <taxon>Duplodnaviria</taxon>
        <taxon>Heunggongvirae</taxon>
        <taxon>Uroviricota</taxon>
        <taxon>Caudoviricetes</taxon>
        <taxon>Sagamiharavirus</taxon>
        <taxon>Sagamiharavirus PP</taxon>
    </lineage>
</organism>
<reference evidence="1 2" key="1">
    <citation type="submission" date="2018-01" db="EMBL/GenBank/DDBJ databases">
        <title>Genome sequence of Mycobacterium phage PP.</title>
        <authorList>
            <person name="Uchiyama J."/>
            <person name="Matsuzaki S."/>
        </authorList>
    </citation>
    <scope>NUCLEOTIDE SEQUENCE [LARGE SCALE GENOMIC DNA]</scope>
</reference>